<dbReference type="EMBL" id="CM023481">
    <property type="protein sequence ID" value="KAH6948337.1"/>
    <property type="molecule type" value="Genomic_DNA"/>
</dbReference>
<reference evidence="1" key="1">
    <citation type="submission" date="2020-05" db="EMBL/GenBank/DDBJ databases">
        <title>Large-scale comparative analyses of tick genomes elucidate their genetic diversity and vector capacities.</title>
        <authorList>
            <person name="Jia N."/>
            <person name="Wang J."/>
            <person name="Shi W."/>
            <person name="Du L."/>
            <person name="Sun Y."/>
            <person name="Zhan W."/>
            <person name="Jiang J."/>
            <person name="Wang Q."/>
            <person name="Zhang B."/>
            <person name="Ji P."/>
            <person name="Sakyi L.B."/>
            <person name="Cui X."/>
            <person name="Yuan T."/>
            <person name="Jiang B."/>
            <person name="Yang W."/>
            <person name="Lam T.T.-Y."/>
            <person name="Chang Q."/>
            <person name="Ding S."/>
            <person name="Wang X."/>
            <person name="Zhu J."/>
            <person name="Ruan X."/>
            <person name="Zhao L."/>
            <person name="Wei J."/>
            <person name="Que T."/>
            <person name="Du C."/>
            <person name="Cheng J."/>
            <person name="Dai P."/>
            <person name="Han X."/>
            <person name="Huang E."/>
            <person name="Gao Y."/>
            <person name="Liu J."/>
            <person name="Shao H."/>
            <person name="Ye R."/>
            <person name="Li L."/>
            <person name="Wei W."/>
            <person name="Wang X."/>
            <person name="Wang C."/>
            <person name="Yang T."/>
            <person name="Huo Q."/>
            <person name="Li W."/>
            <person name="Guo W."/>
            <person name="Chen H."/>
            <person name="Zhou L."/>
            <person name="Ni X."/>
            <person name="Tian J."/>
            <person name="Zhou Y."/>
            <person name="Sheng Y."/>
            <person name="Liu T."/>
            <person name="Pan Y."/>
            <person name="Xia L."/>
            <person name="Li J."/>
            <person name="Zhao F."/>
            <person name="Cao W."/>
        </authorList>
    </citation>
    <scope>NUCLEOTIDE SEQUENCE</scope>
    <source>
        <strain evidence="1">Hyas-2018</strain>
    </source>
</reference>
<evidence type="ECO:0000313" key="1">
    <source>
        <dbReference type="EMBL" id="KAH6948337.1"/>
    </source>
</evidence>
<gene>
    <name evidence="1" type="ORF">HPB50_023448</name>
</gene>
<evidence type="ECO:0000313" key="2">
    <source>
        <dbReference type="Proteomes" id="UP000821845"/>
    </source>
</evidence>
<name>A0ACB7TSG7_HYAAI</name>
<organism evidence="1 2">
    <name type="scientific">Hyalomma asiaticum</name>
    <name type="common">Tick</name>
    <dbReference type="NCBI Taxonomy" id="266040"/>
    <lineage>
        <taxon>Eukaryota</taxon>
        <taxon>Metazoa</taxon>
        <taxon>Ecdysozoa</taxon>
        <taxon>Arthropoda</taxon>
        <taxon>Chelicerata</taxon>
        <taxon>Arachnida</taxon>
        <taxon>Acari</taxon>
        <taxon>Parasitiformes</taxon>
        <taxon>Ixodida</taxon>
        <taxon>Ixodoidea</taxon>
        <taxon>Ixodidae</taxon>
        <taxon>Hyalomminae</taxon>
        <taxon>Hyalomma</taxon>
    </lineage>
</organism>
<dbReference type="Proteomes" id="UP000821845">
    <property type="component" value="Chromosome 1"/>
</dbReference>
<sequence length="292" mass="31998">MLPAEERELRAPCCRRVFKNRSVRGACTFDDVTQFVTISQHWRLAAAPAAACVPWEINVLAGDGSSCRAARHAVMQLPRWLLACALVSLAGGVTGIVLRRWFRSYAIGDILCISGMTLFTTILASIALKLLGRALKRRVACSRFSEILGVVTLRSGTQLVEPQDVRLLPAGTLVCVVPHTQPVFYPDNAGDMLTIFEDYEQFPQQPPRMFDTHRLSPVSTTNHALERRADTPPIVITTSSSEGSTQAEPPTTSEEDDETSSSDRPPSYAHLCGEPPPPYKTDSMSTLNDEIG</sequence>
<comment type="caution">
    <text evidence="1">The sequence shown here is derived from an EMBL/GenBank/DDBJ whole genome shotgun (WGS) entry which is preliminary data.</text>
</comment>
<accession>A0ACB7TSG7</accession>
<keyword evidence="2" id="KW-1185">Reference proteome</keyword>
<protein>
    <submittedName>
        <fullName evidence="1">Uncharacterized protein</fullName>
    </submittedName>
</protein>
<proteinExistence type="predicted"/>